<accession>A0A8H6JG02</accession>
<proteinExistence type="predicted"/>
<dbReference type="Proteomes" id="UP000652219">
    <property type="component" value="Unassembled WGS sequence"/>
</dbReference>
<dbReference type="EMBL" id="WIGN01000068">
    <property type="protein sequence ID" value="KAF6811961.1"/>
    <property type="molecule type" value="Genomic_DNA"/>
</dbReference>
<evidence type="ECO:0008006" key="3">
    <source>
        <dbReference type="Google" id="ProtNLM"/>
    </source>
</evidence>
<protein>
    <recommendedName>
        <fullName evidence="3">Protein kinase domain-containing protein</fullName>
    </recommendedName>
</protein>
<comment type="caution">
    <text evidence="1">The sequence shown here is derived from an EMBL/GenBank/DDBJ whole genome shotgun (WGS) entry which is preliminary data.</text>
</comment>
<keyword evidence="2" id="KW-1185">Reference proteome</keyword>
<evidence type="ECO:0000313" key="1">
    <source>
        <dbReference type="EMBL" id="KAF6811961.1"/>
    </source>
</evidence>
<organism evidence="1 2">
    <name type="scientific">Colletotrichum sojae</name>
    <dbReference type="NCBI Taxonomy" id="2175907"/>
    <lineage>
        <taxon>Eukaryota</taxon>
        <taxon>Fungi</taxon>
        <taxon>Dikarya</taxon>
        <taxon>Ascomycota</taxon>
        <taxon>Pezizomycotina</taxon>
        <taxon>Sordariomycetes</taxon>
        <taxon>Hypocreomycetidae</taxon>
        <taxon>Glomerellales</taxon>
        <taxon>Glomerellaceae</taxon>
        <taxon>Colletotrichum</taxon>
        <taxon>Colletotrichum orchidearum species complex</taxon>
    </lineage>
</organism>
<evidence type="ECO:0000313" key="2">
    <source>
        <dbReference type="Proteomes" id="UP000652219"/>
    </source>
</evidence>
<reference evidence="1 2" key="1">
    <citation type="journal article" date="2020" name="Phytopathology">
        <title>Genome Sequence Resources of Colletotrichum truncatum, C. plurivorum, C. musicola, and C. sojae: Four Species Pathogenic to Soybean (Glycine max).</title>
        <authorList>
            <person name="Rogerio F."/>
            <person name="Boufleur T.R."/>
            <person name="Ciampi-Guillardi M."/>
            <person name="Sukno S.A."/>
            <person name="Thon M.R."/>
            <person name="Massola Junior N.S."/>
            <person name="Baroncelli R."/>
        </authorList>
    </citation>
    <scope>NUCLEOTIDE SEQUENCE [LARGE SCALE GENOMIC DNA]</scope>
    <source>
        <strain evidence="1 2">LFN0009</strain>
    </source>
</reference>
<name>A0A8H6JG02_9PEZI</name>
<dbReference type="AlphaFoldDB" id="A0A8H6JG02"/>
<gene>
    <name evidence="1" type="ORF">CSOJ01_05399</name>
</gene>
<sequence length="362" mass="41379">MPSGGGEDNDRVYDDFIDKDLEQPYYGECPSYMDAKELGFDGESAKKMRTELVRDYRPSNFDTDQQKNGGHITLTILKSLSGGPEAGPQVLLCKTPLLPRQLPLPIFVNRVVVKIYDPLFYPWVYNPMGPPWNEATLADLAFTHEAAAYDKFQEKGLLGKPHLAPGYLGAFTVQLNMFNPQVRVEQRTRYVGAIILEYVEGHRMSVLCDVDVEGRLIPKLNMEIDLSEKFRLEILQILLDGYVRQLYAGVEQCKIRPENILISKPHGDELPRVALLDYTNSTVDEKREKPLKIYEGWLHPPHPFTRFGVRKLSHLAGWFPINWVEEPVLFDQWLRQVFGNDVNSAEYSVELEGQVATEEPRP</sequence>